<reference evidence="1" key="2">
    <citation type="submission" date="2025-09" db="UniProtKB">
        <authorList>
            <consortium name="Ensembl"/>
        </authorList>
    </citation>
    <scope>IDENTIFICATION</scope>
</reference>
<dbReference type="GO" id="GO:0003676">
    <property type="term" value="F:nucleic acid binding"/>
    <property type="evidence" value="ECO:0007669"/>
    <property type="project" value="InterPro"/>
</dbReference>
<dbReference type="InterPro" id="IPR036397">
    <property type="entry name" value="RNaseH_sf"/>
</dbReference>
<dbReference type="Proteomes" id="UP000472262">
    <property type="component" value="Unassembled WGS sequence"/>
</dbReference>
<protein>
    <recommendedName>
        <fullName evidence="3">Transposase Tc1-like domain-containing protein</fullName>
    </recommendedName>
</protein>
<evidence type="ECO:0000313" key="2">
    <source>
        <dbReference type="Proteomes" id="UP000472262"/>
    </source>
</evidence>
<accession>A0A672RUE1</accession>
<evidence type="ECO:0008006" key="3">
    <source>
        <dbReference type="Google" id="ProtNLM"/>
    </source>
</evidence>
<dbReference type="OMA" id="NECTTEA"/>
<organism evidence="1 2">
    <name type="scientific">Sinocyclocheilus grahami</name>
    <name type="common">Dianchi golden-line fish</name>
    <name type="synonym">Barbus grahami</name>
    <dbReference type="NCBI Taxonomy" id="75366"/>
    <lineage>
        <taxon>Eukaryota</taxon>
        <taxon>Metazoa</taxon>
        <taxon>Chordata</taxon>
        <taxon>Craniata</taxon>
        <taxon>Vertebrata</taxon>
        <taxon>Euteleostomi</taxon>
        <taxon>Actinopterygii</taxon>
        <taxon>Neopterygii</taxon>
        <taxon>Teleostei</taxon>
        <taxon>Ostariophysi</taxon>
        <taxon>Cypriniformes</taxon>
        <taxon>Cyprinidae</taxon>
        <taxon>Cyprininae</taxon>
        <taxon>Sinocyclocheilus</taxon>
    </lineage>
</organism>
<reference evidence="1" key="1">
    <citation type="submission" date="2025-08" db="UniProtKB">
        <authorList>
            <consortium name="Ensembl"/>
        </authorList>
    </citation>
    <scope>IDENTIFICATION</scope>
</reference>
<proteinExistence type="predicted"/>
<keyword evidence="2" id="KW-1185">Reference proteome</keyword>
<dbReference type="Gene3D" id="3.30.420.10">
    <property type="entry name" value="Ribonuclease H-like superfamily/Ribonuclease H"/>
    <property type="match status" value="1"/>
</dbReference>
<name>A0A672RUE1_SINGR</name>
<dbReference type="AlphaFoldDB" id="A0A672RUE1"/>
<sequence>ARKVADAVGTFRRSGSVSRWHVGGRQRDETGVRVLRARRPAVRAPLSRAHKLAHLQWTTEHCRWTLNEWGTVLFTDESQFCVNFLDRRRRVWRHPGERNVPQNVVQHDSFGGSSVMVWGGISMEGQSLSSLKMAARQAKEHLILKFSLLMQSLAKHPGNYGFTAQLIMPTRMIYVQK</sequence>
<dbReference type="InParanoid" id="A0A672RUE1"/>
<dbReference type="Ensembl" id="ENSSGRT00000098320.1">
    <property type="protein sequence ID" value="ENSSGRP00000092376.1"/>
    <property type="gene ID" value="ENSSGRG00000046276.1"/>
</dbReference>
<evidence type="ECO:0000313" key="1">
    <source>
        <dbReference type="Ensembl" id="ENSSGRP00000092376.1"/>
    </source>
</evidence>